<dbReference type="AlphaFoldDB" id="A0A1X9N6F3"/>
<dbReference type="GO" id="GO:0055085">
    <property type="term" value="P:transmembrane transport"/>
    <property type="evidence" value="ECO:0007669"/>
    <property type="project" value="InterPro"/>
</dbReference>
<dbReference type="NCBIfam" id="TIGR01352">
    <property type="entry name" value="tonB_Cterm"/>
    <property type="match status" value="1"/>
</dbReference>
<accession>A0A1X9N6F3</accession>
<dbReference type="InterPro" id="IPR006260">
    <property type="entry name" value="TonB/TolA_C"/>
</dbReference>
<feature type="transmembrane region" description="Helical" evidence="6">
    <location>
        <begin position="6"/>
        <end position="28"/>
    </location>
</feature>
<evidence type="ECO:0000256" key="3">
    <source>
        <dbReference type="ARBA" id="ARBA00022989"/>
    </source>
</evidence>
<evidence type="ECO:0000256" key="5">
    <source>
        <dbReference type="SAM" id="MobiDB-lite"/>
    </source>
</evidence>
<evidence type="ECO:0000256" key="4">
    <source>
        <dbReference type="ARBA" id="ARBA00023136"/>
    </source>
</evidence>
<dbReference type="EMBL" id="CP019343">
    <property type="protein sequence ID" value="ARN73678.1"/>
    <property type="molecule type" value="Genomic_DNA"/>
</dbReference>
<dbReference type="Proteomes" id="UP000193450">
    <property type="component" value="Chromosome"/>
</dbReference>
<comment type="subcellular location">
    <subcellularLocation>
        <location evidence="1">Membrane</location>
        <topology evidence="1">Single-pass membrane protein</topology>
    </subcellularLocation>
</comment>
<proteinExistence type="predicted"/>
<evidence type="ECO:0000256" key="1">
    <source>
        <dbReference type="ARBA" id="ARBA00004167"/>
    </source>
</evidence>
<dbReference type="Gene3D" id="3.30.1150.10">
    <property type="match status" value="1"/>
</dbReference>
<dbReference type="STRING" id="716816.BST96_05825"/>
<dbReference type="KEGG" id="osg:BST96_05825"/>
<name>A0A1X9N6F3_9GAMM</name>
<keyword evidence="2 6" id="KW-0812">Transmembrane</keyword>
<evidence type="ECO:0000256" key="2">
    <source>
        <dbReference type="ARBA" id="ARBA00022692"/>
    </source>
</evidence>
<dbReference type="GO" id="GO:0016020">
    <property type="term" value="C:membrane"/>
    <property type="evidence" value="ECO:0007669"/>
    <property type="project" value="UniProtKB-SubCell"/>
</dbReference>
<protein>
    <submittedName>
        <fullName evidence="8">Energy transducer TonB</fullName>
    </submittedName>
</protein>
<reference evidence="8 9" key="1">
    <citation type="submission" date="2016-11" db="EMBL/GenBank/DDBJ databases">
        <title>Trade-off between light-utilization and light-protection in marine flavobacteria.</title>
        <authorList>
            <person name="Kumagai Y."/>
        </authorList>
    </citation>
    <scope>NUCLEOTIDE SEQUENCE [LARGE SCALE GENOMIC DNA]</scope>
    <source>
        <strain evidence="8 9">NBRC 107125</strain>
    </source>
</reference>
<keyword evidence="9" id="KW-1185">Reference proteome</keyword>
<feature type="domain" description="TonB C-terminal" evidence="7">
    <location>
        <begin position="110"/>
        <end position="202"/>
    </location>
</feature>
<evidence type="ECO:0000256" key="6">
    <source>
        <dbReference type="SAM" id="Phobius"/>
    </source>
</evidence>
<dbReference type="InterPro" id="IPR037682">
    <property type="entry name" value="TonB_C"/>
</dbReference>
<keyword evidence="4 6" id="KW-0472">Membrane</keyword>
<evidence type="ECO:0000313" key="9">
    <source>
        <dbReference type="Proteomes" id="UP000193450"/>
    </source>
</evidence>
<dbReference type="RefSeq" id="WP_085757792.1">
    <property type="nucleotide sequence ID" value="NZ_CP019343.1"/>
</dbReference>
<keyword evidence="3 6" id="KW-1133">Transmembrane helix</keyword>
<evidence type="ECO:0000259" key="7">
    <source>
        <dbReference type="PROSITE" id="PS52015"/>
    </source>
</evidence>
<sequence length="202" mass="22145">MNYLRVLIGAGLAALVTTGLFYLMPLLIEMADKTLDEKPATKIADITMPDREIEANLKEAKPDKPDDPEEPPPDLDQPEIDDVDVNPDAVNMSPNMSTNVNIGLGNGLGGADGEYLPIVKVAPMYPRRANSRGIEGYCTVEYTVTKSGSIKDPVPVDCQPKGYFERASVKAALKFKYKPRVIDGEAIDVLGVQNRFTYELEK</sequence>
<feature type="compositionally biased region" description="Acidic residues" evidence="5">
    <location>
        <begin position="66"/>
        <end position="85"/>
    </location>
</feature>
<dbReference type="Pfam" id="PF03544">
    <property type="entry name" value="TonB_C"/>
    <property type="match status" value="1"/>
</dbReference>
<evidence type="ECO:0000313" key="8">
    <source>
        <dbReference type="EMBL" id="ARN73678.1"/>
    </source>
</evidence>
<organism evidence="8 9">
    <name type="scientific">Oceanicoccus sagamiensis</name>
    <dbReference type="NCBI Taxonomy" id="716816"/>
    <lineage>
        <taxon>Bacteria</taxon>
        <taxon>Pseudomonadati</taxon>
        <taxon>Pseudomonadota</taxon>
        <taxon>Gammaproteobacteria</taxon>
        <taxon>Cellvibrionales</taxon>
        <taxon>Spongiibacteraceae</taxon>
        <taxon>Oceanicoccus</taxon>
    </lineage>
</organism>
<feature type="region of interest" description="Disordered" evidence="5">
    <location>
        <begin position="58"/>
        <end position="92"/>
    </location>
</feature>
<dbReference type="OrthoDB" id="1628901at2"/>
<dbReference type="PROSITE" id="PS52015">
    <property type="entry name" value="TONB_CTD"/>
    <property type="match status" value="1"/>
</dbReference>
<gene>
    <name evidence="8" type="ORF">BST96_05825</name>
</gene>
<dbReference type="SUPFAM" id="SSF74653">
    <property type="entry name" value="TolA/TonB C-terminal domain"/>
    <property type="match status" value="1"/>
</dbReference>